<dbReference type="Proteomes" id="UP000644693">
    <property type="component" value="Unassembled WGS sequence"/>
</dbReference>
<reference evidence="4" key="1">
    <citation type="journal article" date="2014" name="Int. J. Syst. Evol. Microbiol.">
        <title>Complete genome sequence of Corynebacterium casei LMG S-19264T (=DSM 44701T), isolated from a smear-ripened cheese.</title>
        <authorList>
            <consortium name="US DOE Joint Genome Institute (JGI-PGF)"/>
            <person name="Walter F."/>
            <person name="Albersmeier A."/>
            <person name="Kalinowski J."/>
            <person name="Ruckert C."/>
        </authorList>
    </citation>
    <scope>NUCLEOTIDE SEQUENCE</scope>
    <source>
        <strain evidence="4">KCTC 23430</strain>
    </source>
</reference>
<feature type="region of interest" description="Disordered" evidence="1">
    <location>
        <begin position="41"/>
        <end position="105"/>
    </location>
</feature>
<evidence type="ECO:0000259" key="3">
    <source>
        <dbReference type="Pfam" id="PF13511"/>
    </source>
</evidence>
<dbReference type="EMBL" id="BMYM01000001">
    <property type="protein sequence ID" value="GHD31876.1"/>
    <property type="molecule type" value="Genomic_DNA"/>
</dbReference>
<keyword evidence="2" id="KW-0732">Signal</keyword>
<organism evidence="4 5">
    <name type="scientific">Parahalioglobus pacificus</name>
    <dbReference type="NCBI Taxonomy" id="930806"/>
    <lineage>
        <taxon>Bacteria</taxon>
        <taxon>Pseudomonadati</taxon>
        <taxon>Pseudomonadota</taxon>
        <taxon>Gammaproteobacteria</taxon>
        <taxon>Cellvibrionales</taxon>
        <taxon>Halieaceae</taxon>
        <taxon>Parahalioglobus</taxon>
    </lineage>
</organism>
<feature type="domain" description="DUF4124" evidence="3">
    <location>
        <begin position="9"/>
        <end position="53"/>
    </location>
</feature>
<protein>
    <recommendedName>
        <fullName evidence="3">DUF4124 domain-containing protein</fullName>
    </recommendedName>
</protein>
<feature type="signal peptide" evidence="2">
    <location>
        <begin position="1"/>
        <end position="20"/>
    </location>
</feature>
<dbReference type="InterPro" id="IPR025392">
    <property type="entry name" value="DUF4124"/>
</dbReference>
<keyword evidence="5" id="KW-1185">Reference proteome</keyword>
<evidence type="ECO:0000256" key="2">
    <source>
        <dbReference type="SAM" id="SignalP"/>
    </source>
</evidence>
<evidence type="ECO:0000313" key="5">
    <source>
        <dbReference type="Proteomes" id="UP000644693"/>
    </source>
</evidence>
<accession>A0A918XHS3</accession>
<evidence type="ECO:0000256" key="1">
    <source>
        <dbReference type="SAM" id="MobiDB-lite"/>
    </source>
</evidence>
<evidence type="ECO:0000313" key="4">
    <source>
        <dbReference type="EMBL" id="GHD31876.1"/>
    </source>
</evidence>
<proteinExistence type="predicted"/>
<dbReference type="Pfam" id="PF13511">
    <property type="entry name" value="DUF4124"/>
    <property type="match status" value="1"/>
</dbReference>
<feature type="compositionally biased region" description="Polar residues" evidence="1">
    <location>
        <begin position="67"/>
        <end position="77"/>
    </location>
</feature>
<dbReference type="AlphaFoldDB" id="A0A918XHS3"/>
<name>A0A918XHS3_9GAMM</name>
<reference evidence="4" key="2">
    <citation type="submission" date="2020-09" db="EMBL/GenBank/DDBJ databases">
        <authorList>
            <person name="Sun Q."/>
            <person name="Kim S."/>
        </authorList>
    </citation>
    <scope>NUCLEOTIDE SEQUENCE</scope>
    <source>
        <strain evidence="4">KCTC 23430</strain>
    </source>
</reference>
<sequence length="105" mass="11215">MKMLRTAALAMLLLPVGANAGVYVCVDPDTGKRTFTDKACPTKGTGSKLDVKPHNFGANGHRGPGYSEQQAWKNQRSARGEATYPNREAQAGAVASVEEPAQREL</sequence>
<comment type="caution">
    <text evidence="4">The sequence shown here is derived from an EMBL/GenBank/DDBJ whole genome shotgun (WGS) entry which is preliminary data.</text>
</comment>
<gene>
    <name evidence="4" type="ORF">GCM10007053_15400</name>
</gene>
<feature type="chain" id="PRO_5037506493" description="DUF4124 domain-containing protein" evidence="2">
    <location>
        <begin position="21"/>
        <end position="105"/>
    </location>
</feature>
<dbReference type="RefSeq" id="WP_189476851.1">
    <property type="nucleotide sequence ID" value="NZ_BMYM01000001.1"/>
</dbReference>